<dbReference type="Pfam" id="PF16413">
    <property type="entry name" value="Mlh1_C"/>
    <property type="match status" value="1"/>
</dbReference>
<dbReference type="EMBL" id="LUCM01006166">
    <property type="protein sequence ID" value="KAA0191721.1"/>
    <property type="molecule type" value="Genomic_DNA"/>
</dbReference>
<sequence length="150" mass="16925">MTVWIISPLHSVNSYPDRYVPDLDRLPIFVTRLGTDVNWSEEATCFENVCAILADFYALSNPIKSNSDCVQNNLDTDGPAEDSSTSTAIPWRWMIEHVLWPSLTSTLWPSRGLLYDTPSVSSSFDESVVPSTACLRLTRLADLYKVFERC</sequence>
<dbReference type="Proteomes" id="UP000728185">
    <property type="component" value="Unassembled WGS sequence"/>
</dbReference>
<comment type="caution">
    <text evidence="2">The sequence shown here is derived from an EMBL/GenBank/DDBJ whole genome shotgun (WGS) entry which is preliminary data.</text>
</comment>
<dbReference type="OrthoDB" id="10263226at2759"/>
<gene>
    <name evidence="2" type="ORF">FBUS_00243</name>
</gene>
<name>A0A8E0RRW3_9TREM</name>
<evidence type="ECO:0000313" key="3">
    <source>
        <dbReference type="Proteomes" id="UP000728185"/>
    </source>
</evidence>
<dbReference type="InterPro" id="IPR032189">
    <property type="entry name" value="Mlh1_C"/>
</dbReference>
<proteinExistence type="predicted"/>
<dbReference type="AlphaFoldDB" id="A0A8E0RRW3"/>
<organism evidence="2 3">
    <name type="scientific">Fasciolopsis buskii</name>
    <dbReference type="NCBI Taxonomy" id="27845"/>
    <lineage>
        <taxon>Eukaryota</taxon>
        <taxon>Metazoa</taxon>
        <taxon>Spiralia</taxon>
        <taxon>Lophotrochozoa</taxon>
        <taxon>Platyhelminthes</taxon>
        <taxon>Trematoda</taxon>
        <taxon>Digenea</taxon>
        <taxon>Plagiorchiida</taxon>
        <taxon>Echinostomata</taxon>
        <taxon>Echinostomatoidea</taxon>
        <taxon>Fasciolidae</taxon>
        <taxon>Fasciolopsis</taxon>
    </lineage>
</organism>
<feature type="domain" description="DNA mismatch repair protein Mlh1 C-terminal" evidence="1">
    <location>
        <begin position="17"/>
        <end position="150"/>
    </location>
</feature>
<evidence type="ECO:0000313" key="2">
    <source>
        <dbReference type="EMBL" id="KAA0191721.1"/>
    </source>
</evidence>
<accession>A0A8E0RRW3</accession>
<keyword evidence="3" id="KW-1185">Reference proteome</keyword>
<reference evidence="2" key="1">
    <citation type="submission" date="2019-05" db="EMBL/GenBank/DDBJ databases">
        <title>Annotation for the trematode Fasciolopsis buski.</title>
        <authorList>
            <person name="Choi Y.-J."/>
        </authorList>
    </citation>
    <scope>NUCLEOTIDE SEQUENCE</scope>
    <source>
        <strain evidence="2">HT</strain>
        <tissue evidence="2">Whole worm</tissue>
    </source>
</reference>
<evidence type="ECO:0000259" key="1">
    <source>
        <dbReference type="Pfam" id="PF16413"/>
    </source>
</evidence>
<protein>
    <recommendedName>
        <fullName evidence="1">DNA mismatch repair protein Mlh1 C-terminal domain-containing protein</fullName>
    </recommendedName>
</protein>